<dbReference type="InterPro" id="IPR047198">
    <property type="entry name" value="DDP-like_NUDIX"/>
</dbReference>
<comment type="caution">
    <text evidence="3">The sequence shown here is derived from an EMBL/GenBank/DDBJ whole genome shotgun (WGS) entry which is preliminary data.</text>
</comment>
<dbReference type="EMBL" id="JAINVV010000001">
    <property type="protein sequence ID" value="MBY8820926.1"/>
    <property type="molecule type" value="Genomic_DNA"/>
</dbReference>
<evidence type="ECO:0000259" key="2">
    <source>
        <dbReference type="Pfam" id="PF00293"/>
    </source>
</evidence>
<evidence type="ECO:0000313" key="4">
    <source>
        <dbReference type="Proteomes" id="UP000706039"/>
    </source>
</evidence>
<protein>
    <submittedName>
        <fullName evidence="3">DUF47 family protein</fullName>
    </submittedName>
</protein>
<dbReference type="Proteomes" id="UP000706039">
    <property type="component" value="Unassembled WGS sequence"/>
</dbReference>
<dbReference type="InterPro" id="IPR052912">
    <property type="entry name" value="UPF0111_domain"/>
</dbReference>
<dbReference type="InterPro" id="IPR018445">
    <property type="entry name" value="Put_Phosphate_transp_reg"/>
</dbReference>
<feature type="domain" description="Nudix hydrolase" evidence="2">
    <location>
        <begin position="5"/>
        <end position="124"/>
    </location>
</feature>
<evidence type="ECO:0000313" key="3">
    <source>
        <dbReference type="EMBL" id="MBY8820926.1"/>
    </source>
</evidence>
<dbReference type="Gene3D" id="1.20.58.220">
    <property type="entry name" value="Phosphate transport system protein phou homolog 2, domain 2"/>
    <property type="match status" value="1"/>
</dbReference>
<dbReference type="InterPro" id="IPR015797">
    <property type="entry name" value="NUDIX_hydrolase-like_dom_sf"/>
</dbReference>
<comment type="similarity">
    <text evidence="1">Belongs to the UPF0111 family.</text>
</comment>
<accession>A0ABS7PI08</accession>
<dbReference type="Pfam" id="PF01865">
    <property type="entry name" value="PhoU_div"/>
    <property type="match status" value="1"/>
</dbReference>
<dbReference type="PANTHER" id="PTHR37298:SF1">
    <property type="entry name" value="UPF0111 PROTEIN YKAA"/>
    <property type="match status" value="1"/>
</dbReference>
<dbReference type="InterPro" id="IPR038078">
    <property type="entry name" value="PhoU-like_sf"/>
</dbReference>
<sequence>MRQIAALPYSTDETGAMRILLITSRDTRRWVIPKGNRIKGLAAHRAAEVEAFEEAGIAGVACPAPLGRYRYRKNRRDGSAKTATVEVFPLAVTEQSSHWPERDERETRWFSVTEAAEAVDEIDLKAIIAAFREPPPAPGPFYRAILWLREQGAERIPMLRWFQALMPKQGRFFEQFEDHAATLVAGADALAKLLKGGPDMAIHCQEIIDREHEADDIIRDVLQDVRRTFVTPFDRSAITDLIGVMDDAIDQMNQTAKAIQLYEVTEFPPQMQDMSAIIVEAARITAEAMPLLRSLNINAPRLHDLTERLVKLEGHADEIHEAGLKALFKAGRKGDTMAFIVGRELYSHLEKVTDRFEDVANEIQGLVIDHA</sequence>
<dbReference type="InterPro" id="IPR000086">
    <property type="entry name" value="NUDIX_hydrolase_dom"/>
</dbReference>
<evidence type="ECO:0000256" key="1">
    <source>
        <dbReference type="ARBA" id="ARBA00008591"/>
    </source>
</evidence>
<dbReference type="RefSeq" id="WP_222988372.1">
    <property type="nucleotide sequence ID" value="NZ_JAINVV010000001.1"/>
</dbReference>
<reference evidence="3 4" key="1">
    <citation type="submission" date="2021-08" db="EMBL/GenBank/DDBJ databases">
        <authorList>
            <person name="Tuo L."/>
        </authorList>
    </citation>
    <scope>NUCLEOTIDE SEQUENCE [LARGE SCALE GENOMIC DNA]</scope>
    <source>
        <strain evidence="3 4">JCM 31229</strain>
    </source>
</reference>
<gene>
    <name evidence="3" type="ORF">K7G82_01405</name>
</gene>
<dbReference type="PANTHER" id="PTHR37298">
    <property type="entry name" value="UPF0111 PROTEIN YKAA"/>
    <property type="match status" value="1"/>
</dbReference>
<name>A0ABS7PI08_9SPHN</name>
<dbReference type="Pfam" id="PF00293">
    <property type="entry name" value="NUDIX"/>
    <property type="match status" value="1"/>
</dbReference>
<proteinExistence type="inferred from homology"/>
<dbReference type="SUPFAM" id="SSF55811">
    <property type="entry name" value="Nudix"/>
    <property type="match status" value="1"/>
</dbReference>
<dbReference type="Gene3D" id="3.90.79.10">
    <property type="entry name" value="Nucleoside Triphosphate Pyrophosphohydrolase"/>
    <property type="match status" value="1"/>
</dbReference>
<keyword evidence="4" id="KW-1185">Reference proteome</keyword>
<dbReference type="CDD" id="cd04666">
    <property type="entry name" value="NUDIX_DIPP2_like_Nudt4"/>
    <property type="match status" value="1"/>
</dbReference>
<organism evidence="3 4">
    <name type="scientific">Sphingomonas colocasiae</name>
    <dbReference type="NCBI Taxonomy" id="1848973"/>
    <lineage>
        <taxon>Bacteria</taxon>
        <taxon>Pseudomonadati</taxon>
        <taxon>Pseudomonadota</taxon>
        <taxon>Alphaproteobacteria</taxon>
        <taxon>Sphingomonadales</taxon>
        <taxon>Sphingomonadaceae</taxon>
        <taxon>Sphingomonas</taxon>
    </lineage>
</organism>